<gene>
    <name evidence="2" type="ORF">GCM10017621_14030</name>
</gene>
<dbReference type="SUPFAM" id="SSF47413">
    <property type="entry name" value="lambda repressor-like DNA-binding domains"/>
    <property type="match status" value="1"/>
</dbReference>
<keyword evidence="3" id="KW-1185">Reference proteome</keyword>
<dbReference type="AlphaFoldDB" id="A0A9W6MMU6"/>
<reference evidence="2" key="1">
    <citation type="journal article" date="2014" name="Int. J. Syst. Evol. Microbiol.">
        <title>Complete genome sequence of Corynebacterium casei LMG S-19264T (=DSM 44701T), isolated from a smear-ripened cheese.</title>
        <authorList>
            <consortium name="US DOE Joint Genome Institute (JGI-PGF)"/>
            <person name="Walter F."/>
            <person name="Albersmeier A."/>
            <person name="Kalinowski J."/>
            <person name="Ruckert C."/>
        </authorList>
    </citation>
    <scope>NUCLEOTIDE SEQUENCE</scope>
    <source>
        <strain evidence="2">VKM B-1513</strain>
    </source>
</reference>
<evidence type="ECO:0000313" key="2">
    <source>
        <dbReference type="EMBL" id="GLK51895.1"/>
    </source>
</evidence>
<feature type="domain" description="HTH cro/C1-type" evidence="1">
    <location>
        <begin position="19"/>
        <end position="73"/>
    </location>
</feature>
<evidence type="ECO:0000259" key="1">
    <source>
        <dbReference type="PROSITE" id="PS50943"/>
    </source>
</evidence>
<dbReference type="Gene3D" id="1.10.260.40">
    <property type="entry name" value="lambda repressor-like DNA-binding domains"/>
    <property type="match status" value="1"/>
</dbReference>
<dbReference type="CDD" id="cd00093">
    <property type="entry name" value="HTH_XRE"/>
    <property type="match status" value="1"/>
</dbReference>
<dbReference type="Pfam" id="PF01381">
    <property type="entry name" value="HTH_3"/>
    <property type="match status" value="1"/>
</dbReference>
<comment type="caution">
    <text evidence="2">The sequence shown here is derived from an EMBL/GenBank/DDBJ whole genome shotgun (WGS) entry which is preliminary data.</text>
</comment>
<sequence length="215" mass="24140">MNSMTRTIETQAIHWPSVIRHYRLSKGLKQAALAHDLDVTQTMVSRWESGMALPSPRIQERIFDLYWSSHTSVSRAAWMDRIGRHPSLVAVIDGRGRIERASRGLVRTLGCERHAVEGRYLAEAFQGDLVDLFDTFDTSGFFEGRVASAESMDRIEFLPPGKGAPVTRLVHGLHRPTFLPGPRIVWLLSAAEVTQAVFDDVRLRLGGPRVIRKGI</sequence>
<accession>A0A9W6MMU6</accession>
<dbReference type="GO" id="GO:0003677">
    <property type="term" value="F:DNA binding"/>
    <property type="evidence" value="ECO:0007669"/>
    <property type="project" value="InterPro"/>
</dbReference>
<dbReference type="InterPro" id="IPR035965">
    <property type="entry name" value="PAS-like_dom_sf"/>
</dbReference>
<dbReference type="SUPFAM" id="SSF55785">
    <property type="entry name" value="PYP-like sensor domain (PAS domain)"/>
    <property type="match status" value="1"/>
</dbReference>
<dbReference type="PROSITE" id="PS50943">
    <property type="entry name" value="HTH_CROC1"/>
    <property type="match status" value="1"/>
</dbReference>
<dbReference type="SMART" id="SM00530">
    <property type="entry name" value="HTH_XRE"/>
    <property type="match status" value="1"/>
</dbReference>
<reference evidence="2" key="2">
    <citation type="submission" date="2023-01" db="EMBL/GenBank/DDBJ databases">
        <authorList>
            <person name="Sun Q."/>
            <person name="Evtushenko L."/>
        </authorList>
    </citation>
    <scope>NUCLEOTIDE SEQUENCE</scope>
    <source>
        <strain evidence="2">VKM B-1513</strain>
    </source>
</reference>
<protein>
    <recommendedName>
        <fullName evidence="1">HTH cro/C1-type domain-containing protein</fullName>
    </recommendedName>
</protein>
<dbReference type="EMBL" id="BSFE01000003">
    <property type="protein sequence ID" value="GLK51895.1"/>
    <property type="molecule type" value="Genomic_DNA"/>
</dbReference>
<dbReference type="Proteomes" id="UP001143486">
    <property type="component" value="Unassembled WGS sequence"/>
</dbReference>
<organism evidence="2 3">
    <name type="scientific">Maricaulis virginensis</name>
    <dbReference type="NCBI Taxonomy" id="144022"/>
    <lineage>
        <taxon>Bacteria</taxon>
        <taxon>Pseudomonadati</taxon>
        <taxon>Pseudomonadota</taxon>
        <taxon>Alphaproteobacteria</taxon>
        <taxon>Maricaulales</taxon>
        <taxon>Maricaulaceae</taxon>
        <taxon>Maricaulis</taxon>
    </lineage>
</organism>
<dbReference type="RefSeq" id="WP_271186259.1">
    <property type="nucleotide sequence ID" value="NZ_BSFE01000003.1"/>
</dbReference>
<evidence type="ECO:0000313" key="3">
    <source>
        <dbReference type="Proteomes" id="UP001143486"/>
    </source>
</evidence>
<name>A0A9W6MMU6_9PROT</name>
<proteinExistence type="predicted"/>
<dbReference type="InterPro" id="IPR010982">
    <property type="entry name" value="Lambda_DNA-bd_dom_sf"/>
</dbReference>
<dbReference type="InterPro" id="IPR001387">
    <property type="entry name" value="Cro/C1-type_HTH"/>
</dbReference>